<keyword evidence="3" id="KW-0444">Lipid biosynthesis</keyword>
<reference evidence="15 16" key="1">
    <citation type="submission" date="2020-08" db="EMBL/GenBank/DDBJ databases">
        <title>Genome public.</title>
        <authorList>
            <person name="Liu C."/>
            <person name="Sun Q."/>
        </authorList>
    </citation>
    <scope>NUCLEOTIDE SEQUENCE [LARGE SCALE GENOMIC DNA]</scope>
    <source>
        <strain evidence="15 16">NSJ-70</strain>
    </source>
</reference>
<evidence type="ECO:0000313" key="15">
    <source>
        <dbReference type="EMBL" id="MBC5582900.1"/>
    </source>
</evidence>
<feature type="transmembrane region" description="Helical" evidence="13">
    <location>
        <begin position="53"/>
        <end position="71"/>
    </location>
</feature>
<name>A0ABR7BPB8_9ACTN</name>
<evidence type="ECO:0000313" key="16">
    <source>
        <dbReference type="Proteomes" id="UP000622448"/>
    </source>
</evidence>
<evidence type="ECO:0000259" key="14">
    <source>
        <dbReference type="Pfam" id="PF02464"/>
    </source>
</evidence>
<sequence length="409" mass="42453">MTQGPVHEKLWTPANVVTLLRICLVPVFVVAIISPWPEYFPFWPDAEASKSWIAAGIFILLAATDGLDGYLARSRGEVTNFGKFIDPLADKILVAAALLALIELGVLPSWVALVILTREFIVSGIRMVAASQGVVIAASWYGKAKTVTQIVAIVLFIIKDSVVIADPEGVLHNPLYLVSWLAMLIAVALTIISMLDYFVKAKEILGFTPSGKRAKRAAAAAGEAAPEADAADGAGERALGAEEAAGIAPEALDELAGRVLEAARAAGKTVGTAESLTGGLIAATLTDVPGSSDVVRGGIVSYSSDVKRDVLGVGRETLALCGAVSEETACAMAEGARRALACDVAVSVTGIAGPGGAEPGKPVGTVWIGRADAALTCARCCHFPGTRDEVRLLTVRAALEFALEALEAR</sequence>
<dbReference type="InterPro" id="IPR048254">
    <property type="entry name" value="CDP_ALCOHOL_P_TRANSF_CS"/>
</dbReference>
<dbReference type="Proteomes" id="UP000622448">
    <property type="component" value="Unassembled WGS sequence"/>
</dbReference>
<keyword evidence="10" id="KW-1208">Phospholipid metabolism</keyword>
<evidence type="ECO:0000256" key="2">
    <source>
        <dbReference type="ARBA" id="ARBA00010441"/>
    </source>
</evidence>
<dbReference type="EC" id="2.7.8.5" evidence="11"/>
<dbReference type="InterPro" id="IPR050324">
    <property type="entry name" value="CDP-alcohol_PTase-I"/>
</dbReference>
<dbReference type="InterPro" id="IPR004570">
    <property type="entry name" value="Phosphatidylglycerol_P_synth"/>
</dbReference>
<evidence type="ECO:0000256" key="3">
    <source>
        <dbReference type="ARBA" id="ARBA00022516"/>
    </source>
</evidence>
<evidence type="ECO:0000256" key="9">
    <source>
        <dbReference type="ARBA" id="ARBA00023209"/>
    </source>
</evidence>
<dbReference type="RefSeq" id="WP_186937719.1">
    <property type="nucleotide sequence ID" value="NZ_JACOOA010000001.1"/>
</dbReference>
<organism evidence="15 16">
    <name type="scientific">Eggerthella hominis</name>
    <dbReference type="NCBI Taxonomy" id="2763043"/>
    <lineage>
        <taxon>Bacteria</taxon>
        <taxon>Bacillati</taxon>
        <taxon>Actinomycetota</taxon>
        <taxon>Coriobacteriia</taxon>
        <taxon>Eggerthellales</taxon>
        <taxon>Eggerthellaceae</taxon>
        <taxon>Eggerthella</taxon>
    </lineage>
</organism>
<feature type="transmembrane region" description="Helical" evidence="13">
    <location>
        <begin position="177"/>
        <end position="199"/>
    </location>
</feature>
<dbReference type="PANTHER" id="PTHR14269">
    <property type="entry name" value="CDP-DIACYLGLYCEROL--GLYCEROL-3-PHOSPHATE 3-PHOSPHATIDYLTRANSFERASE-RELATED"/>
    <property type="match status" value="1"/>
</dbReference>
<protein>
    <recommendedName>
        <fullName evidence="11">CDP-diacylglycerol--glycerol-3-phosphate 3-phosphatidyltransferase</fullName>
        <ecNumber evidence="11">2.7.8.5</ecNumber>
    </recommendedName>
</protein>
<keyword evidence="4 12" id="KW-0808">Transferase</keyword>
<feature type="transmembrane region" description="Helical" evidence="13">
    <location>
        <begin position="147"/>
        <end position="165"/>
    </location>
</feature>
<dbReference type="EMBL" id="JACOOA010000001">
    <property type="protein sequence ID" value="MBC5582900.1"/>
    <property type="molecule type" value="Genomic_DNA"/>
</dbReference>
<dbReference type="PANTHER" id="PTHR14269:SF62">
    <property type="entry name" value="CDP-DIACYLGLYCEROL--GLYCEROL-3-PHOSPHATE 3-PHOSPHATIDYLTRANSFERASE 1, CHLOROPLASTIC"/>
    <property type="match status" value="1"/>
</dbReference>
<evidence type="ECO:0000256" key="5">
    <source>
        <dbReference type="ARBA" id="ARBA00022692"/>
    </source>
</evidence>
<keyword evidence="5 13" id="KW-0812">Transmembrane</keyword>
<dbReference type="Pfam" id="PF01066">
    <property type="entry name" value="CDP-OH_P_transf"/>
    <property type="match status" value="1"/>
</dbReference>
<dbReference type="NCBIfam" id="TIGR00199">
    <property type="entry name" value="PncC_domain"/>
    <property type="match status" value="1"/>
</dbReference>
<dbReference type="InterPro" id="IPR043130">
    <property type="entry name" value="CDP-OH_PTrfase_TM_dom"/>
</dbReference>
<keyword evidence="7" id="KW-0443">Lipid metabolism</keyword>
<feature type="domain" description="CinA C-terminal" evidence="14">
    <location>
        <begin position="254"/>
        <end position="405"/>
    </location>
</feature>
<dbReference type="InterPro" id="IPR008136">
    <property type="entry name" value="CinA_C"/>
</dbReference>
<comment type="subcellular location">
    <subcellularLocation>
        <location evidence="1">Membrane</location>
        <topology evidence="1">Multi-pass membrane protein</topology>
    </subcellularLocation>
</comment>
<dbReference type="NCBIfam" id="TIGR00560">
    <property type="entry name" value="pgsA"/>
    <property type="match status" value="1"/>
</dbReference>
<evidence type="ECO:0000256" key="13">
    <source>
        <dbReference type="SAM" id="Phobius"/>
    </source>
</evidence>
<dbReference type="PROSITE" id="PS00379">
    <property type="entry name" value="CDP_ALCOHOL_P_TRANSF"/>
    <property type="match status" value="1"/>
</dbReference>
<evidence type="ECO:0000256" key="11">
    <source>
        <dbReference type="NCBIfam" id="TIGR00560"/>
    </source>
</evidence>
<accession>A0ABR7BPB8</accession>
<keyword evidence="6 13" id="KW-1133">Transmembrane helix</keyword>
<dbReference type="Pfam" id="PF02464">
    <property type="entry name" value="CinA"/>
    <property type="match status" value="1"/>
</dbReference>
<evidence type="ECO:0000256" key="7">
    <source>
        <dbReference type="ARBA" id="ARBA00023098"/>
    </source>
</evidence>
<keyword evidence="9" id="KW-0594">Phospholipid biosynthesis</keyword>
<dbReference type="Gene3D" id="3.90.950.20">
    <property type="entry name" value="CinA-like"/>
    <property type="match status" value="1"/>
</dbReference>
<gene>
    <name evidence="15" type="primary">pgsA</name>
    <name evidence="15" type="ORF">H8S61_01610</name>
</gene>
<evidence type="ECO:0000256" key="10">
    <source>
        <dbReference type="ARBA" id="ARBA00023264"/>
    </source>
</evidence>
<evidence type="ECO:0000256" key="6">
    <source>
        <dbReference type="ARBA" id="ARBA00022989"/>
    </source>
</evidence>
<dbReference type="Gene3D" id="1.20.120.1760">
    <property type="match status" value="1"/>
</dbReference>
<evidence type="ECO:0000256" key="8">
    <source>
        <dbReference type="ARBA" id="ARBA00023136"/>
    </source>
</evidence>
<dbReference type="InterPro" id="IPR000462">
    <property type="entry name" value="CDP-OH_P_trans"/>
</dbReference>
<comment type="caution">
    <text evidence="15">The sequence shown here is derived from an EMBL/GenBank/DDBJ whole genome shotgun (WGS) entry which is preliminary data.</text>
</comment>
<dbReference type="InterPro" id="IPR036653">
    <property type="entry name" value="CinA-like_C"/>
</dbReference>
<keyword evidence="8 13" id="KW-0472">Membrane</keyword>
<evidence type="ECO:0000256" key="12">
    <source>
        <dbReference type="RuleBase" id="RU003750"/>
    </source>
</evidence>
<comment type="similarity">
    <text evidence="2 12">Belongs to the CDP-alcohol phosphatidyltransferase class-I family.</text>
</comment>
<evidence type="ECO:0000256" key="1">
    <source>
        <dbReference type="ARBA" id="ARBA00004141"/>
    </source>
</evidence>
<proteinExistence type="inferred from homology"/>
<feature type="transmembrane region" description="Helical" evidence="13">
    <location>
        <begin position="12"/>
        <end position="33"/>
    </location>
</feature>
<keyword evidence="16" id="KW-1185">Reference proteome</keyword>
<evidence type="ECO:0000256" key="4">
    <source>
        <dbReference type="ARBA" id="ARBA00022679"/>
    </source>
</evidence>
<feature type="transmembrane region" description="Helical" evidence="13">
    <location>
        <begin position="92"/>
        <end position="115"/>
    </location>
</feature>
<dbReference type="GO" id="GO:0008444">
    <property type="term" value="F:CDP-diacylglycerol-glycerol-3-phosphate 3-phosphatidyltransferase activity"/>
    <property type="evidence" value="ECO:0007669"/>
    <property type="project" value="UniProtKB-EC"/>
</dbReference>
<dbReference type="SUPFAM" id="SSF142433">
    <property type="entry name" value="CinA-like"/>
    <property type="match status" value="1"/>
</dbReference>